<dbReference type="AlphaFoldDB" id="A0A9J6DXX5"/>
<sequence>MARDGSTHREAAAKVRRRRSRHRKPPRTCSAKARDTPLPHITHSPPQASTRATNKHPQKDARNIDPDAWLALPSVIPPVERQHRPLKATSERTVADGTSCSYGQLRGVDALGWLGFGPDSGRVCTQSLSYDLPLAARSSQGKASSSPRQ</sequence>
<reference evidence="2" key="2">
    <citation type="submission" date="2021-09" db="EMBL/GenBank/DDBJ databases">
        <authorList>
            <person name="Jia N."/>
            <person name="Wang J."/>
            <person name="Shi W."/>
            <person name="Du L."/>
            <person name="Sun Y."/>
            <person name="Zhan W."/>
            <person name="Jiang J."/>
            <person name="Wang Q."/>
            <person name="Zhang B."/>
            <person name="Ji P."/>
            <person name="Sakyi L.B."/>
            <person name="Cui X."/>
            <person name="Yuan T."/>
            <person name="Jiang B."/>
            <person name="Yang W."/>
            <person name="Lam T.T.-Y."/>
            <person name="Chang Q."/>
            <person name="Ding S."/>
            <person name="Wang X."/>
            <person name="Zhu J."/>
            <person name="Ruan X."/>
            <person name="Zhao L."/>
            <person name="Wei J."/>
            <person name="Que T."/>
            <person name="Du C."/>
            <person name="Cheng J."/>
            <person name="Dai P."/>
            <person name="Han X."/>
            <person name="Huang E."/>
            <person name="Gao Y."/>
            <person name="Liu J."/>
            <person name="Shao H."/>
            <person name="Ye R."/>
            <person name="Li L."/>
            <person name="Wei W."/>
            <person name="Wang X."/>
            <person name="Wang C."/>
            <person name="Huo Q."/>
            <person name="Li W."/>
            <person name="Guo W."/>
            <person name="Chen H."/>
            <person name="Chen S."/>
            <person name="Zhou L."/>
            <person name="Zhou L."/>
            <person name="Ni X."/>
            <person name="Tian J."/>
            <person name="Zhou Y."/>
            <person name="Sheng Y."/>
            <person name="Liu T."/>
            <person name="Pan Y."/>
            <person name="Xia L."/>
            <person name="Li J."/>
            <person name="Zhao F."/>
            <person name="Cao W."/>
        </authorList>
    </citation>
    <scope>NUCLEOTIDE SEQUENCE</scope>
    <source>
        <strain evidence="2">Rmic-2018</strain>
        <tissue evidence="2">Larvae</tissue>
    </source>
</reference>
<keyword evidence="3" id="KW-1185">Reference proteome</keyword>
<evidence type="ECO:0000313" key="2">
    <source>
        <dbReference type="EMBL" id="KAH8026852.1"/>
    </source>
</evidence>
<evidence type="ECO:0000256" key="1">
    <source>
        <dbReference type="SAM" id="MobiDB-lite"/>
    </source>
</evidence>
<comment type="caution">
    <text evidence="2">The sequence shown here is derived from an EMBL/GenBank/DDBJ whole genome shotgun (WGS) entry which is preliminary data.</text>
</comment>
<dbReference type="Proteomes" id="UP000821866">
    <property type="component" value="Unassembled WGS sequence"/>
</dbReference>
<evidence type="ECO:0000313" key="3">
    <source>
        <dbReference type="Proteomes" id="UP000821866"/>
    </source>
</evidence>
<feature type="compositionally biased region" description="Basic residues" evidence="1">
    <location>
        <begin position="14"/>
        <end position="26"/>
    </location>
</feature>
<dbReference type="EMBL" id="JABSTU010000007">
    <property type="protein sequence ID" value="KAH8026852.1"/>
    <property type="molecule type" value="Genomic_DNA"/>
</dbReference>
<name>A0A9J6DXX5_RHIMP</name>
<accession>A0A9J6DXX5</accession>
<protein>
    <submittedName>
        <fullName evidence="2">Uncharacterized protein</fullName>
    </submittedName>
</protein>
<feature type="compositionally biased region" description="Basic and acidic residues" evidence="1">
    <location>
        <begin position="1"/>
        <end position="13"/>
    </location>
</feature>
<feature type="region of interest" description="Disordered" evidence="1">
    <location>
        <begin position="1"/>
        <end position="62"/>
    </location>
</feature>
<reference evidence="2" key="1">
    <citation type="journal article" date="2020" name="Cell">
        <title>Large-Scale Comparative Analyses of Tick Genomes Elucidate Their Genetic Diversity and Vector Capacities.</title>
        <authorList>
            <consortium name="Tick Genome and Microbiome Consortium (TIGMIC)"/>
            <person name="Jia N."/>
            <person name="Wang J."/>
            <person name="Shi W."/>
            <person name="Du L."/>
            <person name="Sun Y."/>
            <person name="Zhan W."/>
            <person name="Jiang J.F."/>
            <person name="Wang Q."/>
            <person name="Zhang B."/>
            <person name="Ji P."/>
            <person name="Bell-Sakyi L."/>
            <person name="Cui X.M."/>
            <person name="Yuan T.T."/>
            <person name="Jiang B.G."/>
            <person name="Yang W.F."/>
            <person name="Lam T.T."/>
            <person name="Chang Q.C."/>
            <person name="Ding S.J."/>
            <person name="Wang X.J."/>
            <person name="Zhu J.G."/>
            <person name="Ruan X.D."/>
            <person name="Zhao L."/>
            <person name="Wei J.T."/>
            <person name="Ye R.Z."/>
            <person name="Que T.C."/>
            <person name="Du C.H."/>
            <person name="Zhou Y.H."/>
            <person name="Cheng J.X."/>
            <person name="Dai P.F."/>
            <person name="Guo W.B."/>
            <person name="Han X.H."/>
            <person name="Huang E.J."/>
            <person name="Li L.F."/>
            <person name="Wei W."/>
            <person name="Gao Y.C."/>
            <person name="Liu J.Z."/>
            <person name="Shao H.Z."/>
            <person name="Wang X."/>
            <person name="Wang C.C."/>
            <person name="Yang T.C."/>
            <person name="Huo Q.B."/>
            <person name="Li W."/>
            <person name="Chen H.Y."/>
            <person name="Chen S.E."/>
            <person name="Zhou L.G."/>
            <person name="Ni X.B."/>
            <person name="Tian J.H."/>
            <person name="Sheng Y."/>
            <person name="Liu T."/>
            <person name="Pan Y.S."/>
            <person name="Xia L.Y."/>
            <person name="Li J."/>
            <person name="Zhao F."/>
            <person name="Cao W.C."/>
        </authorList>
    </citation>
    <scope>NUCLEOTIDE SEQUENCE</scope>
    <source>
        <strain evidence="2">Rmic-2018</strain>
    </source>
</reference>
<gene>
    <name evidence="2" type="ORF">HPB51_026187</name>
</gene>
<proteinExistence type="predicted"/>
<organism evidence="2 3">
    <name type="scientific">Rhipicephalus microplus</name>
    <name type="common">Cattle tick</name>
    <name type="synonym">Boophilus microplus</name>
    <dbReference type="NCBI Taxonomy" id="6941"/>
    <lineage>
        <taxon>Eukaryota</taxon>
        <taxon>Metazoa</taxon>
        <taxon>Ecdysozoa</taxon>
        <taxon>Arthropoda</taxon>
        <taxon>Chelicerata</taxon>
        <taxon>Arachnida</taxon>
        <taxon>Acari</taxon>
        <taxon>Parasitiformes</taxon>
        <taxon>Ixodida</taxon>
        <taxon>Ixodoidea</taxon>
        <taxon>Ixodidae</taxon>
        <taxon>Rhipicephalinae</taxon>
        <taxon>Rhipicephalus</taxon>
        <taxon>Boophilus</taxon>
    </lineage>
</organism>